<dbReference type="Proteomes" id="UP000295198">
    <property type="component" value="Unassembled WGS sequence"/>
</dbReference>
<dbReference type="InterPro" id="IPR020846">
    <property type="entry name" value="MFS_dom"/>
</dbReference>
<name>A0A4Q4ZGW9_9ACTN</name>
<keyword evidence="2 6" id="KW-0812">Transmembrane</keyword>
<organism evidence="8 9">
    <name type="scientific">Nocardioides guangzhouensis</name>
    <dbReference type="NCBI Taxonomy" id="2497878"/>
    <lineage>
        <taxon>Bacteria</taxon>
        <taxon>Bacillati</taxon>
        <taxon>Actinomycetota</taxon>
        <taxon>Actinomycetes</taxon>
        <taxon>Propionibacteriales</taxon>
        <taxon>Nocardioidaceae</taxon>
        <taxon>Nocardioides</taxon>
    </lineage>
</organism>
<feature type="transmembrane region" description="Helical" evidence="6">
    <location>
        <begin position="43"/>
        <end position="66"/>
    </location>
</feature>
<feature type="transmembrane region" description="Helical" evidence="6">
    <location>
        <begin position="193"/>
        <end position="216"/>
    </location>
</feature>
<dbReference type="Pfam" id="PF07690">
    <property type="entry name" value="MFS_1"/>
    <property type="match status" value="1"/>
</dbReference>
<comment type="caution">
    <text evidence="8">The sequence shown here is derived from an EMBL/GenBank/DDBJ whole genome shotgun (WGS) entry which is preliminary data.</text>
</comment>
<feature type="domain" description="Major facilitator superfamily (MFS) profile" evidence="7">
    <location>
        <begin position="240"/>
        <end position="438"/>
    </location>
</feature>
<evidence type="ECO:0000256" key="4">
    <source>
        <dbReference type="ARBA" id="ARBA00023136"/>
    </source>
</evidence>
<evidence type="ECO:0000256" key="3">
    <source>
        <dbReference type="ARBA" id="ARBA00022989"/>
    </source>
</evidence>
<keyword evidence="9" id="KW-1185">Reference proteome</keyword>
<evidence type="ECO:0000256" key="5">
    <source>
        <dbReference type="SAM" id="MobiDB-lite"/>
    </source>
</evidence>
<dbReference type="PANTHER" id="PTHR23542">
    <property type="match status" value="1"/>
</dbReference>
<dbReference type="AlphaFoldDB" id="A0A4Q4ZGW9"/>
<sequence>MAASSTAARAEEITRPGTGTVCTLRCVLSPYRRVLTVPGAWQFSLAGFFGRLPIAMVSLGIVLLISTERGSYGLAGTVASAYLLANAGFAIVAGRLVDRYGQHRVLPPLVLVFALGLALMMWSVEADWPPVLIHVFAAVAGASMPQVGACVRARWSHVLDDPRSVQTAYAFESVVDEALFVTGPTAVTFLATAWHPVAGLVVALVCGLTGSLWLATQRATEPPDRRQRAAATGAGGREPMPWAAAVPLVVVCAALGAVFGATEVVTVAFAEEQGAKALAGPLLGVWALGSLAAGVVSGAITWRSGPEVRVRWGVLALGVTLVPLAFVGSLWVMGVFLLLGGMAIAPTLIATLATTEHTVPKSRLTEGMAILHTGMGVGIAPGAALAGIVVDSYGASPAYAVPAAAGLLGAAAAWLTRRGTTTPPSAEPVAPGNRAVEQ</sequence>
<dbReference type="EMBL" id="SDKM01000008">
    <property type="protein sequence ID" value="RYP87005.1"/>
    <property type="molecule type" value="Genomic_DNA"/>
</dbReference>
<keyword evidence="3 6" id="KW-1133">Transmembrane helix</keyword>
<gene>
    <name evidence="8" type="ORF">EKO23_06925</name>
</gene>
<dbReference type="OrthoDB" id="9180256at2"/>
<feature type="transmembrane region" description="Helical" evidence="6">
    <location>
        <begin position="312"/>
        <end position="331"/>
    </location>
</feature>
<feature type="transmembrane region" description="Helical" evidence="6">
    <location>
        <begin position="72"/>
        <end position="93"/>
    </location>
</feature>
<feature type="transmembrane region" description="Helical" evidence="6">
    <location>
        <begin position="105"/>
        <end position="124"/>
    </location>
</feature>
<evidence type="ECO:0000313" key="9">
    <source>
        <dbReference type="Proteomes" id="UP000295198"/>
    </source>
</evidence>
<feature type="region of interest" description="Disordered" evidence="5">
    <location>
        <begin position="419"/>
        <end position="438"/>
    </location>
</feature>
<feature type="transmembrane region" description="Helical" evidence="6">
    <location>
        <begin position="282"/>
        <end position="300"/>
    </location>
</feature>
<feature type="transmembrane region" description="Helical" evidence="6">
    <location>
        <begin position="337"/>
        <end position="355"/>
    </location>
</feature>
<accession>A0A4Q4ZGW9</accession>
<feature type="transmembrane region" description="Helical" evidence="6">
    <location>
        <begin position="367"/>
        <end position="390"/>
    </location>
</feature>
<dbReference type="GO" id="GO:0022857">
    <property type="term" value="F:transmembrane transporter activity"/>
    <property type="evidence" value="ECO:0007669"/>
    <property type="project" value="InterPro"/>
</dbReference>
<protein>
    <submittedName>
        <fullName evidence="8">MFS transporter</fullName>
    </submittedName>
</protein>
<dbReference type="GO" id="GO:0005886">
    <property type="term" value="C:plasma membrane"/>
    <property type="evidence" value="ECO:0007669"/>
    <property type="project" value="UniProtKB-SubCell"/>
</dbReference>
<comment type="subcellular location">
    <subcellularLocation>
        <location evidence="1">Cell membrane</location>
        <topology evidence="1">Multi-pass membrane protein</topology>
    </subcellularLocation>
</comment>
<dbReference type="PROSITE" id="PS50850">
    <property type="entry name" value="MFS"/>
    <property type="match status" value="1"/>
</dbReference>
<evidence type="ECO:0000256" key="6">
    <source>
        <dbReference type="SAM" id="Phobius"/>
    </source>
</evidence>
<dbReference type="InterPro" id="IPR036259">
    <property type="entry name" value="MFS_trans_sf"/>
</dbReference>
<reference evidence="8 9" key="1">
    <citation type="submission" date="2019-01" db="EMBL/GenBank/DDBJ databases">
        <title>Nocardioides guangzhouensis sp. nov., an actinobacterium isolated from soil.</title>
        <authorList>
            <person name="Fu Y."/>
            <person name="Cai Y."/>
            <person name="Lin Z."/>
            <person name="Chen P."/>
        </authorList>
    </citation>
    <scope>NUCLEOTIDE SEQUENCE [LARGE SCALE GENOMIC DNA]</scope>
    <source>
        <strain evidence="8 9">130</strain>
    </source>
</reference>
<feature type="transmembrane region" description="Helical" evidence="6">
    <location>
        <begin position="396"/>
        <end position="415"/>
    </location>
</feature>
<dbReference type="SUPFAM" id="SSF103473">
    <property type="entry name" value="MFS general substrate transporter"/>
    <property type="match status" value="1"/>
</dbReference>
<dbReference type="InterPro" id="IPR011701">
    <property type="entry name" value="MFS"/>
</dbReference>
<proteinExistence type="predicted"/>
<evidence type="ECO:0000313" key="8">
    <source>
        <dbReference type="EMBL" id="RYP87005.1"/>
    </source>
</evidence>
<keyword evidence="4 6" id="KW-0472">Membrane</keyword>
<dbReference type="Gene3D" id="1.20.1250.20">
    <property type="entry name" value="MFS general substrate transporter like domains"/>
    <property type="match status" value="2"/>
</dbReference>
<evidence type="ECO:0000256" key="2">
    <source>
        <dbReference type="ARBA" id="ARBA00022692"/>
    </source>
</evidence>
<evidence type="ECO:0000259" key="7">
    <source>
        <dbReference type="PROSITE" id="PS50850"/>
    </source>
</evidence>
<dbReference type="PANTHER" id="PTHR23542:SF1">
    <property type="entry name" value="MAJOR FACILITATOR SUPERFAMILY (MFS) PROFILE DOMAIN-CONTAINING PROTEIN"/>
    <property type="match status" value="1"/>
</dbReference>
<evidence type="ECO:0000256" key="1">
    <source>
        <dbReference type="ARBA" id="ARBA00004651"/>
    </source>
</evidence>
<feature type="transmembrane region" description="Helical" evidence="6">
    <location>
        <begin position="242"/>
        <end position="262"/>
    </location>
</feature>